<dbReference type="Proteomes" id="UP000287124">
    <property type="component" value="Unassembled WGS sequence"/>
</dbReference>
<keyword evidence="2" id="KW-1185">Reference proteome</keyword>
<organism evidence="1 2">
    <name type="scientific">Fusarium euwallaceae</name>
    <dbReference type="NCBI Taxonomy" id="1147111"/>
    <lineage>
        <taxon>Eukaryota</taxon>
        <taxon>Fungi</taxon>
        <taxon>Dikarya</taxon>
        <taxon>Ascomycota</taxon>
        <taxon>Pezizomycotina</taxon>
        <taxon>Sordariomycetes</taxon>
        <taxon>Hypocreomycetidae</taxon>
        <taxon>Hypocreales</taxon>
        <taxon>Nectriaceae</taxon>
        <taxon>Fusarium</taxon>
        <taxon>Fusarium solani species complex</taxon>
    </lineage>
</organism>
<evidence type="ECO:0000313" key="1">
    <source>
        <dbReference type="EMBL" id="RTE82849.1"/>
    </source>
</evidence>
<dbReference type="AlphaFoldDB" id="A0A430M4G6"/>
<proteinExistence type="predicted"/>
<evidence type="ECO:0000313" key="2">
    <source>
        <dbReference type="Proteomes" id="UP000287124"/>
    </source>
</evidence>
<name>A0A430M4G6_9HYPO</name>
<protein>
    <submittedName>
        <fullName evidence="1">Uncharacterized protein</fullName>
    </submittedName>
</protein>
<comment type="caution">
    <text evidence="1">The sequence shown here is derived from an EMBL/GenBank/DDBJ whole genome shotgun (WGS) entry which is preliminary data.</text>
</comment>
<sequence>MRNCNMESYFTKFYKRSPESRKNIDSVCLDMEHLIEDDSKPRGRYGDARGDIVCYAYLEKQEESILPIEPLS</sequence>
<reference evidence="1 2" key="1">
    <citation type="submission" date="2017-06" db="EMBL/GenBank/DDBJ databases">
        <title>Comparative genomic analysis of Ambrosia Fusariam Clade fungi.</title>
        <authorList>
            <person name="Stajich J.E."/>
            <person name="Carrillo J."/>
            <person name="Kijimoto T."/>
            <person name="Eskalen A."/>
            <person name="O'Donnell K."/>
            <person name="Kasson M."/>
        </authorList>
    </citation>
    <scope>NUCLEOTIDE SEQUENCE [LARGE SCALE GENOMIC DNA]</scope>
    <source>
        <strain evidence="1 2">UCR1854</strain>
    </source>
</reference>
<dbReference type="EMBL" id="MIKF01000022">
    <property type="protein sequence ID" value="RTE82849.1"/>
    <property type="molecule type" value="Genomic_DNA"/>
</dbReference>
<gene>
    <name evidence="1" type="ORF">BHE90_002626</name>
</gene>
<accession>A0A430M4G6</accession>